<organism evidence="1 2">
    <name type="scientific">Methylobacterium planeticum</name>
    <dbReference type="NCBI Taxonomy" id="2615211"/>
    <lineage>
        <taxon>Bacteria</taxon>
        <taxon>Pseudomonadati</taxon>
        <taxon>Pseudomonadota</taxon>
        <taxon>Alphaproteobacteria</taxon>
        <taxon>Hyphomicrobiales</taxon>
        <taxon>Methylobacteriaceae</taxon>
        <taxon>Methylobacterium</taxon>
    </lineage>
</organism>
<evidence type="ECO:0008006" key="3">
    <source>
        <dbReference type="Google" id="ProtNLM"/>
    </source>
</evidence>
<evidence type="ECO:0000313" key="1">
    <source>
        <dbReference type="EMBL" id="KAB1068139.1"/>
    </source>
</evidence>
<sequence length="177" mass="19356">MSEAAIRKAIKSGRITAQPDGTLDPEAVREAWIRGMDPARTAVRTGTQGAHAPVAAPEIQAQAAVEAELATTRVREILRAEGVVVEGELTFNHARTAEKVVQTWQRDQAYAREQGRLISADEAERRWADEVVQMRARLLAIPGECAFELSHLSKHDLSVIDRIVRDAMTAAADVQPA</sequence>
<dbReference type="RefSeq" id="WP_150967152.1">
    <property type="nucleotide sequence ID" value="NZ_VZZJ01000058.1"/>
</dbReference>
<gene>
    <name evidence="1" type="ORF">F6X51_27185</name>
</gene>
<proteinExistence type="predicted"/>
<dbReference type="Proteomes" id="UP000441523">
    <property type="component" value="Unassembled WGS sequence"/>
</dbReference>
<name>A0A6N6MFH5_9HYPH</name>
<protein>
    <recommendedName>
        <fullName evidence="3">Elements of external origin</fullName>
    </recommendedName>
</protein>
<dbReference type="AlphaFoldDB" id="A0A6N6MFH5"/>
<dbReference type="EMBL" id="VZZJ01000058">
    <property type="protein sequence ID" value="KAB1068139.1"/>
    <property type="molecule type" value="Genomic_DNA"/>
</dbReference>
<evidence type="ECO:0000313" key="2">
    <source>
        <dbReference type="Proteomes" id="UP000441523"/>
    </source>
</evidence>
<comment type="caution">
    <text evidence="1">The sequence shown here is derived from an EMBL/GenBank/DDBJ whole genome shotgun (WGS) entry which is preliminary data.</text>
</comment>
<reference evidence="1 2" key="1">
    <citation type="submission" date="2019-09" db="EMBL/GenBank/DDBJ databases">
        <title>YIM 132548 draft genome.</title>
        <authorList>
            <person name="Jiang L."/>
        </authorList>
    </citation>
    <scope>NUCLEOTIDE SEQUENCE [LARGE SCALE GENOMIC DNA]</scope>
    <source>
        <strain evidence="1 2">YIM 132548</strain>
    </source>
</reference>
<keyword evidence="2" id="KW-1185">Reference proteome</keyword>
<accession>A0A6N6MFH5</accession>